<dbReference type="Proteomes" id="UP000825002">
    <property type="component" value="Unassembled WGS sequence"/>
</dbReference>
<sequence>MELTGTKQVSQVSILALNDSTESSQTLCNVQQQQSHSSVAKKSSQITQSNNRNMSSAKRQSSESSRKRASRAANNNNRFNNQSLKSVKSYQGGANRGGGPNNRMNNEPVTICEPIGPNCVCSGCRQDVSKERFLLRALDQYWHEQCLKCDRCQCRLGETSGFTLYSKSDMILCRHDYIKFCVGDRFYLCENKIVCQYDYDEHYNVLFEATAMAAAAAAAAAAQAANETTEQTDAGMTIKAPSIIANNLRRIKAPTYFSRWAHF</sequence>
<feature type="compositionally biased region" description="Polar residues" evidence="6">
    <location>
        <begin position="27"/>
        <end position="54"/>
    </location>
</feature>
<keyword evidence="1 5" id="KW-0479">Metal-binding</keyword>
<accession>A0ABQ7S7G5</accession>
<dbReference type="SMART" id="SM00132">
    <property type="entry name" value="LIM"/>
    <property type="match status" value="1"/>
</dbReference>
<organism evidence="8 9">
    <name type="scientific">Fragariocoptes setiger</name>
    <dbReference type="NCBI Taxonomy" id="1670756"/>
    <lineage>
        <taxon>Eukaryota</taxon>
        <taxon>Metazoa</taxon>
        <taxon>Ecdysozoa</taxon>
        <taxon>Arthropoda</taxon>
        <taxon>Chelicerata</taxon>
        <taxon>Arachnida</taxon>
        <taxon>Acari</taxon>
        <taxon>Acariformes</taxon>
        <taxon>Trombidiformes</taxon>
        <taxon>Prostigmata</taxon>
        <taxon>Eupodina</taxon>
        <taxon>Eriophyoidea</taxon>
        <taxon>Phytoptidae</taxon>
        <taxon>Fragariocoptes</taxon>
    </lineage>
</organism>
<evidence type="ECO:0000256" key="2">
    <source>
        <dbReference type="ARBA" id="ARBA00022737"/>
    </source>
</evidence>
<dbReference type="Gene3D" id="2.10.110.10">
    <property type="entry name" value="Cysteine Rich Protein"/>
    <property type="match status" value="2"/>
</dbReference>
<dbReference type="EMBL" id="JAIFTH010000513">
    <property type="protein sequence ID" value="KAG9509374.1"/>
    <property type="molecule type" value="Genomic_DNA"/>
</dbReference>
<feature type="region of interest" description="Disordered" evidence="6">
    <location>
        <begin position="27"/>
        <end position="105"/>
    </location>
</feature>
<dbReference type="PANTHER" id="PTHR45787:SF1">
    <property type="entry name" value="LIM ZINC-BINDING DOMAIN-CONTAINING PROTEIN"/>
    <property type="match status" value="1"/>
</dbReference>
<dbReference type="Pfam" id="PF00412">
    <property type="entry name" value="LIM"/>
    <property type="match status" value="1"/>
</dbReference>
<comment type="caution">
    <text evidence="8">The sequence shown here is derived from an EMBL/GenBank/DDBJ whole genome shotgun (WGS) entry which is preliminary data.</text>
</comment>
<dbReference type="PANTHER" id="PTHR45787">
    <property type="entry name" value="LD11652P"/>
    <property type="match status" value="1"/>
</dbReference>
<evidence type="ECO:0000256" key="3">
    <source>
        <dbReference type="ARBA" id="ARBA00022833"/>
    </source>
</evidence>
<proteinExistence type="predicted"/>
<evidence type="ECO:0000256" key="6">
    <source>
        <dbReference type="SAM" id="MobiDB-lite"/>
    </source>
</evidence>
<keyword evidence="4 5" id="KW-0440">LIM domain</keyword>
<reference evidence="8 9" key="1">
    <citation type="submission" date="2020-10" db="EMBL/GenBank/DDBJ databases">
        <authorList>
            <person name="Klimov P.B."/>
            <person name="Dyachkov S.M."/>
            <person name="Chetverikov P.E."/>
        </authorList>
    </citation>
    <scope>NUCLEOTIDE SEQUENCE [LARGE SCALE GENOMIC DNA]</scope>
    <source>
        <strain evidence="8">BMOC 18-1129-001#AD2665</strain>
        <tissue evidence="8">Entire mites</tissue>
    </source>
</reference>
<protein>
    <submittedName>
        <fullName evidence="8">Rhombotin-1</fullName>
    </submittedName>
</protein>
<feature type="compositionally biased region" description="Low complexity" evidence="6">
    <location>
        <begin position="71"/>
        <end position="83"/>
    </location>
</feature>
<dbReference type="InterPro" id="IPR001781">
    <property type="entry name" value="Znf_LIM"/>
</dbReference>
<name>A0ABQ7S7G5_9ACAR</name>
<dbReference type="PROSITE" id="PS50023">
    <property type="entry name" value="LIM_DOMAIN_2"/>
    <property type="match status" value="1"/>
</dbReference>
<keyword evidence="9" id="KW-1185">Reference proteome</keyword>
<keyword evidence="2" id="KW-0677">Repeat</keyword>
<dbReference type="PROSITE" id="PS00478">
    <property type="entry name" value="LIM_DOMAIN_1"/>
    <property type="match status" value="1"/>
</dbReference>
<evidence type="ECO:0000256" key="5">
    <source>
        <dbReference type="PROSITE-ProRule" id="PRU00125"/>
    </source>
</evidence>
<evidence type="ECO:0000259" key="7">
    <source>
        <dbReference type="PROSITE" id="PS50023"/>
    </source>
</evidence>
<feature type="non-terminal residue" evidence="8">
    <location>
        <position position="263"/>
    </location>
</feature>
<evidence type="ECO:0000313" key="9">
    <source>
        <dbReference type="Proteomes" id="UP000825002"/>
    </source>
</evidence>
<keyword evidence="3 5" id="KW-0862">Zinc</keyword>
<evidence type="ECO:0000256" key="4">
    <source>
        <dbReference type="ARBA" id="ARBA00023038"/>
    </source>
</evidence>
<feature type="domain" description="LIM zinc-binding" evidence="7">
    <location>
        <begin position="119"/>
        <end position="183"/>
    </location>
</feature>
<dbReference type="SUPFAM" id="SSF57716">
    <property type="entry name" value="Glucocorticoid receptor-like (DNA-binding domain)"/>
    <property type="match status" value="2"/>
</dbReference>
<dbReference type="InterPro" id="IPR050945">
    <property type="entry name" value="LMO_RBTN_TF"/>
</dbReference>
<evidence type="ECO:0000313" key="8">
    <source>
        <dbReference type="EMBL" id="KAG9509374.1"/>
    </source>
</evidence>
<gene>
    <name evidence="8" type="primary">Lmo1</name>
    <name evidence="8" type="ORF">GZH46_02112</name>
</gene>
<evidence type="ECO:0000256" key="1">
    <source>
        <dbReference type="ARBA" id="ARBA00022723"/>
    </source>
</evidence>